<dbReference type="InterPro" id="IPR006976">
    <property type="entry name" value="VanZ-like"/>
</dbReference>
<name>A0A4U6CTX3_9BACT</name>
<dbReference type="RefSeq" id="WP_137343233.1">
    <property type="nucleotide sequence ID" value="NZ_BSQH01000008.1"/>
</dbReference>
<proteinExistence type="predicted"/>
<feature type="transmembrane region" description="Helical" evidence="1">
    <location>
        <begin position="71"/>
        <end position="88"/>
    </location>
</feature>
<dbReference type="Pfam" id="PF04892">
    <property type="entry name" value="VanZ"/>
    <property type="match status" value="1"/>
</dbReference>
<dbReference type="AlphaFoldDB" id="A0A4U6CTX3"/>
<dbReference type="PANTHER" id="PTHR28008:SF1">
    <property type="entry name" value="DOMAIN PROTEIN, PUTATIVE (AFU_ORTHOLOGUE AFUA_3G10980)-RELATED"/>
    <property type="match status" value="1"/>
</dbReference>
<evidence type="ECO:0000313" key="3">
    <source>
        <dbReference type="EMBL" id="TKT88119.1"/>
    </source>
</evidence>
<dbReference type="NCBIfam" id="NF037970">
    <property type="entry name" value="vanZ_1"/>
    <property type="match status" value="1"/>
</dbReference>
<organism evidence="3 4">
    <name type="scientific">Dyadobacter frigoris</name>
    <dbReference type="NCBI Taxonomy" id="2576211"/>
    <lineage>
        <taxon>Bacteria</taxon>
        <taxon>Pseudomonadati</taxon>
        <taxon>Bacteroidota</taxon>
        <taxon>Cytophagia</taxon>
        <taxon>Cytophagales</taxon>
        <taxon>Spirosomataceae</taxon>
        <taxon>Dyadobacter</taxon>
    </lineage>
</organism>
<gene>
    <name evidence="3" type="ORF">FDK13_27480</name>
</gene>
<dbReference type="EMBL" id="SZVO01000016">
    <property type="protein sequence ID" value="TKT88119.1"/>
    <property type="molecule type" value="Genomic_DNA"/>
</dbReference>
<accession>A0A4U6CTX3</accession>
<dbReference type="PROSITE" id="PS51257">
    <property type="entry name" value="PROKAR_LIPOPROTEIN"/>
    <property type="match status" value="1"/>
</dbReference>
<evidence type="ECO:0000313" key="4">
    <source>
        <dbReference type="Proteomes" id="UP000304900"/>
    </source>
</evidence>
<protein>
    <recommendedName>
        <fullName evidence="2">VanZ-like domain-containing protein</fullName>
    </recommendedName>
</protein>
<keyword evidence="1" id="KW-1133">Transmembrane helix</keyword>
<feature type="transmembrane region" description="Helical" evidence="1">
    <location>
        <begin position="100"/>
        <end position="120"/>
    </location>
</feature>
<feature type="domain" description="VanZ-like" evidence="2">
    <location>
        <begin position="6"/>
        <end position="116"/>
    </location>
</feature>
<evidence type="ECO:0000256" key="1">
    <source>
        <dbReference type="SAM" id="Phobius"/>
    </source>
</evidence>
<evidence type="ECO:0000259" key="2">
    <source>
        <dbReference type="Pfam" id="PF04892"/>
    </source>
</evidence>
<keyword evidence="1" id="KW-0472">Membrane</keyword>
<dbReference type="Proteomes" id="UP000304900">
    <property type="component" value="Unassembled WGS sequence"/>
</dbReference>
<dbReference type="OrthoDB" id="1524985at2"/>
<keyword evidence="1" id="KW-0812">Transmembrane</keyword>
<feature type="transmembrane region" description="Helical" evidence="1">
    <location>
        <begin position="49"/>
        <end position="66"/>
    </location>
</feature>
<keyword evidence="4" id="KW-1185">Reference proteome</keyword>
<comment type="caution">
    <text evidence="3">The sequence shown here is derived from an EMBL/GenBank/DDBJ whole genome shotgun (WGS) entry which is preliminary data.</text>
</comment>
<sequence length="129" mass="14492">MRPANPFQLFLSFLSKHAWIAILWTLLILLACSWPGKDIPEAPVTGFDKLVHAGLFAGFTVLWLLVYPQKAVTVILAGIAYGVAIEFYQEIMPLDRTFDLLDIVADSVGVFLGFGFKAIVLDRYLQRLY</sequence>
<dbReference type="PANTHER" id="PTHR28008">
    <property type="entry name" value="DOMAIN PROTEIN, PUTATIVE (AFU_ORTHOLOGUE AFUA_3G10980)-RELATED"/>
    <property type="match status" value="1"/>
</dbReference>
<reference evidence="3 4" key="1">
    <citation type="submission" date="2019-05" db="EMBL/GenBank/DDBJ databases">
        <title>Dyadobacter AR-3-8 sp. nov., isolated from arctic soil.</title>
        <authorList>
            <person name="Chaudhary D.K."/>
        </authorList>
    </citation>
    <scope>NUCLEOTIDE SEQUENCE [LARGE SCALE GENOMIC DNA]</scope>
    <source>
        <strain evidence="3 4">AR-3-8</strain>
    </source>
</reference>